<evidence type="ECO:0000256" key="1">
    <source>
        <dbReference type="SAM" id="MobiDB-lite"/>
    </source>
</evidence>
<keyword evidence="2" id="KW-0732">Signal</keyword>
<evidence type="ECO:0000256" key="2">
    <source>
        <dbReference type="SAM" id="SignalP"/>
    </source>
</evidence>
<name>A0ABX8ZIV0_9SPHN</name>
<feature type="region of interest" description="Disordered" evidence="1">
    <location>
        <begin position="24"/>
        <end position="47"/>
    </location>
</feature>
<accession>A0ABX8ZIV0</accession>
<sequence>MKRRLFLLYAAGTLVAFSAAATTGYSPFGDGKQERDAYSRGGGPRHK</sequence>
<reference evidence="3 4" key="1">
    <citation type="submission" date="2021-08" db="EMBL/GenBank/DDBJ databases">
        <title>Comparative Genomics Analysis of the Genus Qipengyuania Reveals Extensive Genetic Diversity and Metabolic Versatility, Including the Description of Fifteen Novel Species.</title>
        <authorList>
            <person name="Liu Y."/>
        </authorList>
    </citation>
    <scope>NUCLEOTIDE SEQUENCE [LARGE SCALE GENOMIC DNA]</scope>
    <source>
        <strain evidence="3 4">1NDH13</strain>
    </source>
</reference>
<feature type="signal peptide" evidence="2">
    <location>
        <begin position="1"/>
        <end position="21"/>
    </location>
</feature>
<dbReference type="EMBL" id="CP081295">
    <property type="protein sequence ID" value="QZD88946.1"/>
    <property type="molecule type" value="Genomic_DNA"/>
</dbReference>
<protein>
    <submittedName>
        <fullName evidence="3">Uncharacterized protein</fullName>
    </submittedName>
</protein>
<organism evidence="3 4">
    <name type="scientific">Qipengyuania aurantiaca</name>
    <dbReference type="NCBI Taxonomy" id="2867233"/>
    <lineage>
        <taxon>Bacteria</taxon>
        <taxon>Pseudomonadati</taxon>
        <taxon>Pseudomonadota</taxon>
        <taxon>Alphaproteobacteria</taxon>
        <taxon>Sphingomonadales</taxon>
        <taxon>Erythrobacteraceae</taxon>
        <taxon>Qipengyuania</taxon>
    </lineage>
</organism>
<keyword evidence="4" id="KW-1185">Reference proteome</keyword>
<evidence type="ECO:0000313" key="4">
    <source>
        <dbReference type="Proteomes" id="UP000824281"/>
    </source>
</evidence>
<dbReference type="Proteomes" id="UP000824281">
    <property type="component" value="Chromosome"/>
</dbReference>
<proteinExistence type="predicted"/>
<evidence type="ECO:0000313" key="3">
    <source>
        <dbReference type="EMBL" id="QZD88946.1"/>
    </source>
</evidence>
<gene>
    <name evidence="3" type="ORF">K3148_08800</name>
</gene>
<dbReference type="RefSeq" id="WP_221424456.1">
    <property type="nucleotide sequence ID" value="NZ_CP081295.1"/>
</dbReference>
<feature type="chain" id="PRO_5045856191" evidence="2">
    <location>
        <begin position="22"/>
        <end position="47"/>
    </location>
</feature>